<evidence type="ECO:0000313" key="3">
    <source>
        <dbReference type="EMBL" id="CNW86063.1"/>
    </source>
</evidence>
<organism evidence="4 6">
    <name type="scientific">Mycobacterium tuberculosis</name>
    <dbReference type="NCBI Taxonomy" id="1773"/>
    <lineage>
        <taxon>Bacteria</taxon>
        <taxon>Bacillati</taxon>
        <taxon>Actinomycetota</taxon>
        <taxon>Actinomycetes</taxon>
        <taxon>Mycobacteriales</taxon>
        <taxon>Mycobacteriaceae</taxon>
        <taxon>Mycobacterium</taxon>
        <taxon>Mycobacterium tuberculosis complex</taxon>
    </lineage>
</organism>
<evidence type="ECO:0000313" key="5">
    <source>
        <dbReference type="Proteomes" id="UP000039217"/>
    </source>
</evidence>
<evidence type="ECO:0000313" key="1">
    <source>
        <dbReference type="EMBL" id="CFR66190.1"/>
    </source>
</evidence>
<dbReference type="AlphaFoldDB" id="A0A655J4F8"/>
<dbReference type="Proteomes" id="UP000039217">
    <property type="component" value="Unassembled WGS sequence"/>
</dbReference>
<evidence type="ECO:0000313" key="2">
    <source>
        <dbReference type="EMBL" id="CKU03087.1"/>
    </source>
</evidence>
<reference evidence="5 6" key="1">
    <citation type="submission" date="2015-03" db="EMBL/GenBank/DDBJ databases">
        <authorList>
            <consortium name="Pathogen Informatics"/>
        </authorList>
    </citation>
    <scope>NUCLEOTIDE SEQUENCE [LARGE SCALE GENOMIC DNA]</scope>
    <source>
        <strain evidence="2 8">Bir 172</strain>
        <strain evidence="1 7">C09601061</strain>
        <strain evidence="3 5">D00501624</strain>
        <strain evidence="4 6">M09401471</strain>
    </source>
</reference>
<protein>
    <submittedName>
        <fullName evidence="4">Uncharacterized protein</fullName>
    </submittedName>
</protein>
<dbReference type="EMBL" id="CNGE01001340">
    <property type="protein sequence ID" value="CKU03087.1"/>
    <property type="molecule type" value="Genomic_DNA"/>
</dbReference>
<dbReference type="EMBL" id="CQQC01002462">
    <property type="protein sequence ID" value="CNW86063.1"/>
    <property type="molecule type" value="Genomic_DNA"/>
</dbReference>
<dbReference type="EMBL" id="CSAJ01000348">
    <property type="protein sequence ID" value="COW42371.1"/>
    <property type="molecule type" value="Genomic_DNA"/>
</dbReference>
<evidence type="ECO:0000313" key="4">
    <source>
        <dbReference type="EMBL" id="COW42371.1"/>
    </source>
</evidence>
<accession>A0A655J4F8</accession>
<dbReference type="EMBL" id="CGCX01000062">
    <property type="protein sequence ID" value="CFR66190.1"/>
    <property type="molecule type" value="Genomic_DNA"/>
</dbReference>
<dbReference type="Proteomes" id="UP000044938">
    <property type="component" value="Unassembled WGS sequence"/>
</dbReference>
<dbReference type="Proteomes" id="UP000048948">
    <property type="component" value="Unassembled WGS sequence"/>
</dbReference>
<dbReference type="Proteomes" id="UP000046680">
    <property type="component" value="Unassembled WGS sequence"/>
</dbReference>
<gene>
    <name evidence="1" type="ORF">ERS007657_00316</name>
    <name evidence="3" type="ORF">ERS007661_04319</name>
    <name evidence="4" type="ORF">ERS007720_02610</name>
    <name evidence="2" type="ORF">ERS027646_04403</name>
</gene>
<proteinExistence type="predicted"/>
<sequence>MNSASRGSAAVGEVSLSLAVSSRQTHTAKIRNAIADTQAAGRAGTVEPKKWPIATATPCTVNAAIATPVSTTHQR</sequence>
<evidence type="ECO:0000313" key="7">
    <source>
        <dbReference type="Proteomes" id="UP000046680"/>
    </source>
</evidence>
<evidence type="ECO:0000313" key="6">
    <source>
        <dbReference type="Proteomes" id="UP000044938"/>
    </source>
</evidence>
<evidence type="ECO:0000313" key="8">
    <source>
        <dbReference type="Proteomes" id="UP000048948"/>
    </source>
</evidence>
<name>A0A655J4F8_MYCTX</name>